<dbReference type="Proteomes" id="UP000198583">
    <property type="component" value="Unassembled WGS sequence"/>
</dbReference>
<dbReference type="RefSeq" id="WP_093604405.1">
    <property type="nucleotide sequence ID" value="NZ_FOYL01000013.1"/>
</dbReference>
<evidence type="ECO:0000256" key="1">
    <source>
        <dbReference type="SAM" id="MobiDB-lite"/>
    </source>
</evidence>
<feature type="compositionally biased region" description="Low complexity" evidence="1">
    <location>
        <begin position="67"/>
        <end position="99"/>
    </location>
</feature>
<protein>
    <submittedName>
        <fullName evidence="2">Uncharacterized protein</fullName>
    </submittedName>
</protein>
<dbReference type="AlphaFoldDB" id="A0A1I6FF66"/>
<reference evidence="3" key="1">
    <citation type="submission" date="2016-10" db="EMBL/GenBank/DDBJ databases">
        <authorList>
            <person name="Varghese N."/>
            <person name="Submissions S."/>
        </authorList>
    </citation>
    <scope>NUCLEOTIDE SEQUENCE [LARGE SCALE GENOMIC DNA]</scope>
    <source>
        <strain evidence="3">DSM 44232</strain>
    </source>
</reference>
<dbReference type="EMBL" id="FOYL01000013">
    <property type="protein sequence ID" value="SFR28417.1"/>
    <property type="molecule type" value="Genomic_DNA"/>
</dbReference>
<organism evidence="2 3">
    <name type="scientific">Lentzea waywayandensis</name>
    <dbReference type="NCBI Taxonomy" id="84724"/>
    <lineage>
        <taxon>Bacteria</taxon>
        <taxon>Bacillati</taxon>
        <taxon>Actinomycetota</taxon>
        <taxon>Actinomycetes</taxon>
        <taxon>Pseudonocardiales</taxon>
        <taxon>Pseudonocardiaceae</taxon>
        <taxon>Lentzea</taxon>
    </lineage>
</organism>
<keyword evidence="3" id="KW-1185">Reference proteome</keyword>
<evidence type="ECO:0000313" key="3">
    <source>
        <dbReference type="Proteomes" id="UP000198583"/>
    </source>
</evidence>
<sequence length="110" mass="11187">MPNFGYPVGWVEKHPRFLADTTGDGRKGIVGFGDGGVWVSRNLGAGKFEAPQLVVTNFGLRRGRDGGSSSTRGSSPTPRATGARTSSGSGTPASGTAGPEPSATDPARDP</sequence>
<evidence type="ECO:0000313" key="2">
    <source>
        <dbReference type="EMBL" id="SFR28417.1"/>
    </source>
</evidence>
<gene>
    <name evidence="2" type="ORF">SAMN04488564_113265</name>
</gene>
<dbReference type="STRING" id="84724.SAMN04488564_113265"/>
<feature type="region of interest" description="Disordered" evidence="1">
    <location>
        <begin position="59"/>
        <end position="110"/>
    </location>
</feature>
<proteinExistence type="predicted"/>
<accession>A0A1I6FF66</accession>
<dbReference type="OrthoDB" id="9758772at2"/>
<name>A0A1I6FF66_9PSEU</name>